<dbReference type="OrthoDB" id="6465716at2759"/>
<accession>A0A8X6PWD4</accession>
<organism evidence="1 2">
    <name type="scientific">Nephila pilipes</name>
    <name type="common">Giant wood spider</name>
    <name type="synonym">Nephila maculata</name>
    <dbReference type="NCBI Taxonomy" id="299642"/>
    <lineage>
        <taxon>Eukaryota</taxon>
        <taxon>Metazoa</taxon>
        <taxon>Ecdysozoa</taxon>
        <taxon>Arthropoda</taxon>
        <taxon>Chelicerata</taxon>
        <taxon>Arachnida</taxon>
        <taxon>Araneae</taxon>
        <taxon>Araneomorphae</taxon>
        <taxon>Entelegynae</taxon>
        <taxon>Araneoidea</taxon>
        <taxon>Nephilidae</taxon>
        <taxon>Nephila</taxon>
    </lineage>
</organism>
<dbReference type="EMBL" id="BMAW01072754">
    <property type="protein sequence ID" value="GFT84510.1"/>
    <property type="molecule type" value="Genomic_DNA"/>
</dbReference>
<evidence type="ECO:0000313" key="2">
    <source>
        <dbReference type="Proteomes" id="UP000887013"/>
    </source>
</evidence>
<keyword evidence="2" id="KW-1185">Reference proteome</keyword>
<gene>
    <name evidence="1" type="ORF">NPIL_698221</name>
</gene>
<protein>
    <submittedName>
        <fullName evidence="1">Uncharacterized protein</fullName>
    </submittedName>
</protein>
<comment type="caution">
    <text evidence="1">The sequence shown here is derived from an EMBL/GenBank/DDBJ whole genome shotgun (WGS) entry which is preliminary data.</text>
</comment>
<proteinExistence type="predicted"/>
<sequence length="159" mass="18870">MNFRILNRPTFPSLRQRSLVVIAIWICNDPEVKDFMKKYGPVACVFPSKLIRMLLNKTPSKGSYSFGLFMNEWKSEFFASNPSSVRIKDFSPYFEDLNLNKYGFSEDFLPWVEWEELIERKISYFTLPKHTKNELVTLIRIMNLEKLIWLKDQCDILPS</sequence>
<name>A0A8X6PWD4_NEPPI</name>
<dbReference type="Proteomes" id="UP000887013">
    <property type="component" value="Unassembled WGS sequence"/>
</dbReference>
<dbReference type="AlphaFoldDB" id="A0A8X6PWD4"/>
<reference evidence="1" key="1">
    <citation type="submission" date="2020-08" db="EMBL/GenBank/DDBJ databases">
        <title>Multicomponent nature underlies the extraordinary mechanical properties of spider dragline silk.</title>
        <authorList>
            <person name="Kono N."/>
            <person name="Nakamura H."/>
            <person name="Mori M."/>
            <person name="Yoshida Y."/>
            <person name="Ohtoshi R."/>
            <person name="Malay A.D."/>
            <person name="Moran D.A.P."/>
            <person name="Tomita M."/>
            <person name="Numata K."/>
            <person name="Arakawa K."/>
        </authorList>
    </citation>
    <scope>NUCLEOTIDE SEQUENCE</scope>
</reference>
<evidence type="ECO:0000313" key="1">
    <source>
        <dbReference type="EMBL" id="GFT84510.1"/>
    </source>
</evidence>